<proteinExistence type="predicted"/>
<dbReference type="InterPro" id="IPR039231">
    <property type="entry name" value="TPGS2"/>
</dbReference>
<dbReference type="Proteomes" id="UP000008820">
    <property type="component" value="Chromosome 3"/>
</dbReference>
<feature type="domain" description="Knr4/Smi1-like" evidence="1">
    <location>
        <begin position="79"/>
        <end position="235"/>
    </location>
</feature>
<evidence type="ECO:0000313" key="3">
    <source>
        <dbReference type="Proteomes" id="UP000008820"/>
    </source>
</evidence>
<dbReference type="InterPro" id="IPR018958">
    <property type="entry name" value="Knr4/Smi1-like_dom"/>
</dbReference>
<dbReference type="EnsemblMetazoa" id="AAEL007720-RB">
    <property type="protein sequence ID" value="AAEL007720-PB"/>
    <property type="gene ID" value="AAEL007720"/>
</dbReference>
<dbReference type="AlphaFoldDB" id="A0A6I8TF72"/>
<sequence>MIKRAGRELINTYYIENRRKNHFILNINFYKIGQSQMTTIKNVVDLDDMFYESLSLGLAKKFADCIPRITNVTCEKRLPCEKAQVTAWESRHNIYLPDDMKRFYLSTDGFNFYWSYQYSPNDIRRVGHIHFPHLIQITLVRDNIDTILSSSPNTAVTIPPIIRQSNYIDSTSGYLNHLNLNSRSKIFELSTITDLAKVCLVYETPESSNPKIFLLEMGTFKWQFLADTFTEYLRMSIAHLGLPYWELCFSSCGLPSWTEQLFLLLAPHLLEKNENRRLKNIVCVNENPPYNVLDPAVFRTKPRCSRQSQKNRINN</sequence>
<protein>
    <recommendedName>
        <fullName evidence="1">Knr4/Smi1-like domain-containing protein</fullName>
    </recommendedName>
</protein>
<reference evidence="2" key="2">
    <citation type="submission" date="2020-05" db="UniProtKB">
        <authorList>
            <consortium name="EnsemblMetazoa"/>
        </authorList>
    </citation>
    <scope>IDENTIFICATION</scope>
    <source>
        <strain evidence="2">LVP_AGWG</strain>
    </source>
</reference>
<dbReference type="Gene3D" id="3.40.1580.10">
    <property type="entry name" value="SMI1/KNR4-like"/>
    <property type="match status" value="1"/>
</dbReference>
<dbReference type="SUPFAM" id="SSF160631">
    <property type="entry name" value="SMI1/KNR4-like"/>
    <property type="match status" value="1"/>
</dbReference>
<gene>
    <name evidence="2" type="primary">5569543</name>
</gene>
<evidence type="ECO:0000313" key="2">
    <source>
        <dbReference type="EnsemblMetazoa" id="AAEL007720-PB"/>
    </source>
</evidence>
<reference evidence="2 3" key="1">
    <citation type="submission" date="2017-06" db="EMBL/GenBank/DDBJ databases">
        <title>Aedes aegypti genome working group (AGWG) sequencing and assembly.</title>
        <authorList>
            <consortium name="Aedes aegypti Genome Working Group (AGWG)"/>
            <person name="Matthews B.J."/>
        </authorList>
    </citation>
    <scope>NUCLEOTIDE SEQUENCE [LARGE SCALE GENOMIC DNA]</scope>
    <source>
        <strain evidence="2 3">LVP_AGWG</strain>
    </source>
</reference>
<dbReference type="FunCoup" id="A0A6I8TF72">
    <property type="interactions" value="179"/>
</dbReference>
<dbReference type="InterPro" id="IPR037883">
    <property type="entry name" value="Knr4/Smi1-like_sf"/>
</dbReference>
<dbReference type="SMART" id="SM00860">
    <property type="entry name" value="SMI1_KNR4"/>
    <property type="match status" value="1"/>
</dbReference>
<dbReference type="PANTHER" id="PTHR31854">
    <property type="entry name" value="TUBULIN POLYGLUTAMYLASE COMPLEX SUBUNIT 2"/>
    <property type="match status" value="1"/>
</dbReference>
<dbReference type="Pfam" id="PF09346">
    <property type="entry name" value="SMI1_KNR4"/>
    <property type="match status" value="1"/>
</dbReference>
<keyword evidence="3" id="KW-1185">Reference proteome</keyword>
<dbReference type="PANTHER" id="PTHR31854:SF2">
    <property type="entry name" value="TUBULIN POLYGLUTAMYLASE COMPLEX SUBUNIT 2"/>
    <property type="match status" value="1"/>
</dbReference>
<evidence type="ECO:0000259" key="1">
    <source>
        <dbReference type="SMART" id="SM00860"/>
    </source>
</evidence>
<dbReference type="OrthoDB" id="10249691at2759"/>
<dbReference type="InParanoid" id="A0A6I8TF72"/>
<organism evidence="2 3">
    <name type="scientific">Aedes aegypti</name>
    <name type="common">Yellowfever mosquito</name>
    <name type="synonym">Culex aegypti</name>
    <dbReference type="NCBI Taxonomy" id="7159"/>
    <lineage>
        <taxon>Eukaryota</taxon>
        <taxon>Metazoa</taxon>
        <taxon>Ecdysozoa</taxon>
        <taxon>Arthropoda</taxon>
        <taxon>Hexapoda</taxon>
        <taxon>Insecta</taxon>
        <taxon>Pterygota</taxon>
        <taxon>Neoptera</taxon>
        <taxon>Endopterygota</taxon>
        <taxon>Diptera</taxon>
        <taxon>Nematocera</taxon>
        <taxon>Culicoidea</taxon>
        <taxon>Culicidae</taxon>
        <taxon>Culicinae</taxon>
        <taxon>Aedini</taxon>
        <taxon>Aedes</taxon>
        <taxon>Stegomyia</taxon>
    </lineage>
</organism>
<accession>A0A6I8TF72</accession>
<name>A0A6I8TF72_AEDAE</name>